<organism evidence="3 4">
    <name type="scientific">Haloechinothrix salitolerans</name>
    <dbReference type="NCBI Taxonomy" id="926830"/>
    <lineage>
        <taxon>Bacteria</taxon>
        <taxon>Bacillati</taxon>
        <taxon>Actinomycetota</taxon>
        <taxon>Actinomycetes</taxon>
        <taxon>Pseudonocardiales</taxon>
        <taxon>Pseudonocardiaceae</taxon>
        <taxon>Haloechinothrix</taxon>
    </lineage>
</organism>
<keyword evidence="4" id="KW-1185">Reference proteome</keyword>
<dbReference type="RefSeq" id="WP_345397740.1">
    <property type="nucleotide sequence ID" value="NZ_BAABLA010000027.1"/>
</dbReference>
<evidence type="ECO:0000259" key="2">
    <source>
        <dbReference type="Pfam" id="PF02720"/>
    </source>
</evidence>
<dbReference type="InterPro" id="IPR003615">
    <property type="entry name" value="HNH_nuc"/>
</dbReference>
<evidence type="ECO:0000256" key="1">
    <source>
        <dbReference type="SAM" id="MobiDB-lite"/>
    </source>
</evidence>
<feature type="region of interest" description="Disordered" evidence="1">
    <location>
        <begin position="409"/>
        <end position="455"/>
    </location>
</feature>
<feature type="compositionally biased region" description="Pro residues" evidence="1">
    <location>
        <begin position="433"/>
        <end position="455"/>
    </location>
</feature>
<proteinExistence type="predicted"/>
<dbReference type="Proteomes" id="UP001596337">
    <property type="component" value="Unassembled WGS sequence"/>
</dbReference>
<feature type="compositionally biased region" description="Basic and acidic residues" evidence="1">
    <location>
        <begin position="15"/>
        <end position="33"/>
    </location>
</feature>
<protein>
    <submittedName>
        <fullName evidence="3">DUF222 domain-containing protein</fullName>
    </submittedName>
</protein>
<sequence length="455" mass="50634">MSEPEFNGEQPSDGGSDHESDVEGVPNDERDSGGEGCLSTPEDVLRLGDVKWTAFDPDVLVELAKLSQRLIGQVQAVQLKALAELRRRRGNERETADEVGLALAVSQHQADRQIELATQITSRFPRLLTALERGDVDVTKAAKVVETGALLSDEHVDQLDAEMESLLAGRDGAAIQRSARYRVDKLDPEGAAERVRRCREDRRLELRFAENGMADLCAYLPAETACAIYSRIDAIAKSDKSRRDERGLDAIRADVLTELLLGKRQSYRQVRIQVTVPVTTLLGARDLPGDLEGYGPIPADIAREMAADRRCTWRRLLTDPATGQLLEMGRHRYRPPAQLGDYVRARDQRCLVPGCNRPSRRCDTDHSIEWQHLGTTDAKLLVCLCRRHHRLKGRPGWSFEFSGDTLTITTPTGRKYRPRAPRIAEPEPEQPPEPEPPPEPGAEPPEPPDPGPPPF</sequence>
<feature type="domain" description="DUF222" evidence="2">
    <location>
        <begin position="73"/>
        <end position="347"/>
    </location>
</feature>
<dbReference type="Pfam" id="PF02720">
    <property type="entry name" value="DUF222"/>
    <property type="match status" value="1"/>
</dbReference>
<comment type="caution">
    <text evidence="3">The sequence shown here is derived from an EMBL/GenBank/DDBJ whole genome shotgun (WGS) entry which is preliminary data.</text>
</comment>
<dbReference type="InterPro" id="IPR003870">
    <property type="entry name" value="DUF222"/>
</dbReference>
<reference evidence="4" key="1">
    <citation type="journal article" date="2019" name="Int. J. Syst. Evol. Microbiol.">
        <title>The Global Catalogue of Microorganisms (GCM) 10K type strain sequencing project: providing services to taxonomists for standard genome sequencing and annotation.</title>
        <authorList>
            <consortium name="The Broad Institute Genomics Platform"/>
            <consortium name="The Broad Institute Genome Sequencing Center for Infectious Disease"/>
            <person name="Wu L."/>
            <person name="Ma J."/>
        </authorList>
    </citation>
    <scope>NUCLEOTIDE SEQUENCE [LARGE SCALE GENOMIC DNA]</scope>
    <source>
        <strain evidence="4">KCTC 32255</strain>
    </source>
</reference>
<accession>A0ABW2C341</accession>
<feature type="region of interest" description="Disordered" evidence="1">
    <location>
        <begin position="1"/>
        <end position="40"/>
    </location>
</feature>
<dbReference type="EMBL" id="JBHSXX010000001">
    <property type="protein sequence ID" value="MFC6869740.1"/>
    <property type="molecule type" value="Genomic_DNA"/>
</dbReference>
<evidence type="ECO:0000313" key="4">
    <source>
        <dbReference type="Proteomes" id="UP001596337"/>
    </source>
</evidence>
<gene>
    <name evidence="3" type="ORF">ACFQGD_21595</name>
</gene>
<name>A0ABW2C341_9PSEU</name>
<evidence type="ECO:0000313" key="3">
    <source>
        <dbReference type="EMBL" id="MFC6869740.1"/>
    </source>
</evidence>
<dbReference type="CDD" id="cd00085">
    <property type="entry name" value="HNHc"/>
    <property type="match status" value="1"/>
</dbReference>